<dbReference type="KEGG" id="xft:PD_1552"/>
<dbReference type="InterPro" id="IPR010105">
    <property type="entry name" value="TonB_sidphr_rcpt"/>
</dbReference>
<dbReference type="InterPro" id="IPR036942">
    <property type="entry name" value="Beta-barrel_TonB_sf"/>
</dbReference>
<dbReference type="HOGENOM" id="CLU_008287_9_1_6"/>
<keyword evidence="3 14" id="KW-0813">Transport</keyword>
<keyword evidence="4 14" id="KW-1134">Transmembrane beta strand</keyword>
<dbReference type="PROSITE" id="PS52016">
    <property type="entry name" value="TONB_DEPENDENT_REC_3"/>
    <property type="match status" value="1"/>
</dbReference>
<dbReference type="SUPFAM" id="SSF56935">
    <property type="entry name" value="Porins"/>
    <property type="match status" value="1"/>
</dbReference>
<dbReference type="NCBIfam" id="TIGR01783">
    <property type="entry name" value="TonB-siderophor"/>
    <property type="match status" value="1"/>
</dbReference>
<accession>Q87BA6</accession>
<evidence type="ECO:0000256" key="10">
    <source>
        <dbReference type="ARBA" id="ARBA00023077"/>
    </source>
</evidence>
<dbReference type="InterPro" id="IPR012910">
    <property type="entry name" value="Plug_dom"/>
</dbReference>
<dbReference type="GO" id="GO:0015891">
    <property type="term" value="P:siderophore transport"/>
    <property type="evidence" value="ECO:0007669"/>
    <property type="project" value="InterPro"/>
</dbReference>
<dbReference type="InterPro" id="IPR039426">
    <property type="entry name" value="TonB-dep_rcpt-like"/>
</dbReference>
<dbReference type="PANTHER" id="PTHR32552">
    <property type="entry name" value="FERRICHROME IRON RECEPTOR-RELATED"/>
    <property type="match status" value="1"/>
</dbReference>
<keyword evidence="19" id="KW-1185">Reference proteome</keyword>
<keyword evidence="13 14" id="KW-0998">Cell outer membrane</keyword>
<dbReference type="InterPro" id="IPR037066">
    <property type="entry name" value="Plug_dom_sf"/>
</dbReference>
<feature type="domain" description="TonB-dependent receptor-like beta-barrel" evidence="16">
    <location>
        <begin position="298"/>
        <end position="751"/>
    </location>
</feature>
<dbReference type="Gene3D" id="2.170.130.10">
    <property type="entry name" value="TonB-dependent receptor, plug domain"/>
    <property type="match status" value="1"/>
</dbReference>
<keyword evidence="5" id="KW-0410">Iron transport</keyword>
<dbReference type="CDD" id="cd01347">
    <property type="entry name" value="ligand_gated_channel"/>
    <property type="match status" value="1"/>
</dbReference>
<evidence type="ECO:0000256" key="1">
    <source>
        <dbReference type="ARBA" id="ARBA00004571"/>
    </source>
</evidence>
<feature type="domain" description="TonB-dependent receptor plug" evidence="17">
    <location>
        <begin position="94"/>
        <end position="195"/>
    </location>
</feature>
<evidence type="ECO:0000313" key="19">
    <source>
        <dbReference type="Proteomes" id="UP000002516"/>
    </source>
</evidence>
<dbReference type="Proteomes" id="UP000002516">
    <property type="component" value="Chromosome"/>
</dbReference>
<reference evidence="18 19" key="1">
    <citation type="journal article" date="2003" name="J. Bacteriol.">
        <title>Comparative analyses of the complete genome sequences of Pierce's disease and citrus variegated chlorosis strains of Xylella fastidiosa.</title>
        <authorList>
            <person name="Van Sluys M.A."/>
            <person name="de Oliveira M.C."/>
            <person name="Monteiro-Vitorello C.B."/>
            <person name="Miyaki C.Y."/>
            <person name="Furlan L.R."/>
            <person name="Camargo L.E."/>
            <person name="da Silva A.C."/>
            <person name="Moon D.H."/>
            <person name="Takita M.A."/>
            <person name="Lemos E.G."/>
            <person name="Machado M.A."/>
            <person name="Ferro M.I."/>
            <person name="da Silva F.R."/>
            <person name="Goldman M.H."/>
            <person name="Goldman G.H."/>
            <person name="Lemos M.V."/>
            <person name="El-Dorry H."/>
            <person name="Tsai S.M."/>
            <person name="Carrer H."/>
            <person name="Carraro D.M."/>
            <person name="de Oliveira R.C."/>
            <person name="Nunes L.R."/>
            <person name="Siqueira W.J."/>
            <person name="Coutinho L.L."/>
            <person name="Kimura E.T."/>
            <person name="Ferro E.S."/>
            <person name="Harakava R."/>
            <person name="Kuramae E.E."/>
            <person name="Marino C.L."/>
            <person name="Giglioti E."/>
            <person name="Abreu I.L."/>
            <person name="Alves L.M."/>
            <person name="do Amaral A.M."/>
            <person name="Baia G.S."/>
            <person name="Blanco S.R."/>
            <person name="Brito M.S."/>
            <person name="Cannavan F.S."/>
            <person name="Celestino A.V."/>
            <person name="da Cunha A.F."/>
            <person name="Fenille R.C."/>
            <person name="Ferro J.A."/>
            <person name="Formighieri E.F."/>
            <person name="Kishi L.T."/>
            <person name="Leoni S.G."/>
            <person name="Oliveira A.R."/>
            <person name="Rosa V.E.Jr."/>
            <person name="Sassaki F.T."/>
            <person name="Sena J.A."/>
            <person name="de Souza A.A."/>
            <person name="Truffi D."/>
            <person name="Tsukumo F."/>
            <person name="Yanai G.M."/>
            <person name="Zaros L.G."/>
            <person name="Civerolo E.L."/>
            <person name="Simpson A.J."/>
            <person name="Almeida N.F.Jr."/>
            <person name="Setubal J.C."/>
            <person name="Kitajima J.P."/>
        </authorList>
    </citation>
    <scope>NUCLEOTIDE SEQUENCE [LARGE SCALE GENOMIC DNA]</scope>
    <source>
        <strain evidence="19">Temecula1 / ATCC 700964</strain>
    </source>
</reference>
<dbReference type="EMBL" id="AE009442">
    <property type="protein sequence ID" value="AAO29394.1"/>
    <property type="molecule type" value="Genomic_DNA"/>
</dbReference>
<dbReference type="Pfam" id="PF07715">
    <property type="entry name" value="Plug"/>
    <property type="match status" value="1"/>
</dbReference>
<comment type="subcellular location">
    <subcellularLocation>
        <location evidence="1 14">Cell outer membrane</location>
        <topology evidence="1 14">Multi-pass membrane protein</topology>
    </subcellularLocation>
</comment>
<evidence type="ECO:0000256" key="15">
    <source>
        <dbReference type="RuleBase" id="RU003357"/>
    </source>
</evidence>
<evidence type="ECO:0000256" key="9">
    <source>
        <dbReference type="ARBA" id="ARBA00023065"/>
    </source>
</evidence>
<dbReference type="GO" id="GO:0015344">
    <property type="term" value="F:siderophore uptake transmembrane transporter activity"/>
    <property type="evidence" value="ECO:0007669"/>
    <property type="project" value="TreeGrafter"/>
</dbReference>
<evidence type="ECO:0000256" key="11">
    <source>
        <dbReference type="ARBA" id="ARBA00023136"/>
    </source>
</evidence>
<dbReference type="GO" id="GO:0038023">
    <property type="term" value="F:signaling receptor activity"/>
    <property type="evidence" value="ECO:0007669"/>
    <property type="project" value="InterPro"/>
</dbReference>
<evidence type="ECO:0000256" key="4">
    <source>
        <dbReference type="ARBA" id="ARBA00022452"/>
    </source>
</evidence>
<evidence type="ECO:0000256" key="13">
    <source>
        <dbReference type="ARBA" id="ARBA00023237"/>
    </source>
</evidence>
<evidence type="ECO:0000313" key="18">
    <source>
        <dbReference type="EMBL" id="AAO29394.1"/>
    </source>
</evidence>
<evidence type="ECO:0000259" key="17">
    <source>
        <dbReference type="Pfam" id="PF07715"/>
    </source>
</evidence>
<keyword evidence="8" id="KW-0408">Iron</keyword>
<keyword evidence="7" id="KW-0732">Signal</keyword>
<protein>
    <submittedName>
        <fullName evidence="18">TonB-dependent receptor</fullName>
    </submittedName>
</protein>
<sequence>MIVMCCHNSTSTDHGSLRPPMPFIKSRKHLITATASSRHLTAAALLSSFSFSFSFVAQAQAIPITTLDKIDVQAEQLKRYSADKPTYGKYTQPLIDTTQTINIIGKTLFNEQGATSLTEALRNSPGVGTFYVGENGTTSRGDSVYMRGFDSSSSIYVDGIRDLGSITRDVFNLEQIEVTKGPSGPDYGRTSPTGAINLITKQPFLHNANTASISYGTASQRRITSDLNLIVSPDSAFRLNIMGQDIGVPGRNNVKNKRWGLAPSAAFGLGTSTRVFVNLQYINQNNIPDGGVLTIGLPGYSTPDSTRTQISAAPRVDSKNFYGTGSDFEHVKSSMTTVRIEHDINDKTKLQNTLRWGRNEQSYLLTSYRGNVENLITPDLADPSTWTINREIPIFKNQTNTILTNQTNLNLTLKTGPIEHNIATGMELTRERMQGYGISSSGRWPAANLYHPDPDVSGLHWAANGAYANGRTDTTAFYLFDTLKLNQHWQLNSGLRWDRYNTDYAALLCDPVRSRIYCNTTPITLNRFNGNTSGTLFGWKTGILFKPTKHSSLYINYAVSQQPPGGSSLDLSAKPQDANNPKYQPQTARTAEAGVKWNSSQEGLQLTAAIYNTQVKNDIVQDPIDLQYYQNGKKRVRGVELSAVGKITNAWSISAGFTTMDAKVKQGPSVSADGSPTLAYTPNQAFTAWSTYTLPFGLTIGGGARYVGEMKRDSKTAIGTPTYIKSYWALDMVLSYRLNEHLDLRLNSYNLLNKDYVAAINKSGYRYAPGIPRAFLLTANFHF</sequence>
<keyword evidence="6 14" id="KW-0812">Transmembrane</keyword>
<proteinExistence type="inferred from homology"/>
<dbReference type="InterPro" id="IPR000531">
    <property type="entry name" value="Beta-barrel_TonB"/>
</dbReference>
<keyword evidence="9" id="KW-0406">Ion transport</keyword>
<dbReference type="PANTHER" id="PTHR32552:SF89">
    <property type="entry name" value="CATECHOLATE SIDEROPHORE RECEPTOR FIU"/>
    <property type="match status" value="1"/>
</dbReference>
<dbReference type="Gene3D" id="2.40.170.20">
    <property type="entry name" value="TonB-dependent receptor, beta-barrel domain"/>
    <property type="match status" value="1"/>
</dbReference>
<evidence type="ECO:0000256" key="14">
    <source>
        <dbReference type="PROSITE-ProRule" id="PRU01360"/>
    </source>
</evidence>
<evidence type="ECO:0000259" key="16">
    <source>
        <dbReference type="Pfam" id="PF00593"/>
    </source>
</evidence>
<dbReference type="GO" id="GO:0009279">
    <property type="term" value="C:cell outer membrane"/>
    <property type="evidence" value="ECO:0007669"/>
    <property type="project" value="UniProtKB-SubCell"/>
</dbReference>
<keyword evidence="11 14" id="KW-0472">Membrane</keyword>
<evidence type="ECO:0000256" key="2">
    <source>
        <dbReference type="ARBA" id="ARBA00009810"/>
    </source>
</evidence>
<evidence type="ECO:0000256" key="8">
    <source>
        <dbReference type="ARBA" id="ARBA00023004"/>
    </source>
</evidence>
<evidence type="ECO:0000256" key="5">
    <source>
        <dbReference type="ARBA" id="ARBA00022496"/>
    </source>
</evidence>
<comment type="similarity">
    <text evidence="2 14 15">Belongs to the TonB-dependent receptor family.</text>
</comment>
<gene>
    <name evidence="18" type="primary">fhuA</name>
    <name evidence="18" type="ordered locus">PD_1552</name>
</gene>
<dbReference type="NCBIfam" id="NF007349">
    <property type="entry name" value="PRK09840.1"/>
    <property type="match status" value="1"/>
</dbReference>
<evidence type="ECO:0000256" key="3">
    <source>
        <dbReference type="ARBA" id="ARBA00022448"/>
    </source>
</evidence>
<name>Q87BA6_XYLFT</name>
<organism evidence="18 19">
    <name type="scientific">Xylella fastidiosa (strain Temecula1 / ATCC 700964)</name>
    <dbReference type="NCBI Taxonomy" id="183190"/>
    <lineage>
        <taxon>Bacteria</taxon>
        <taxon>Pseudomonadati</taxon>
        <taxon>Pseudomonadota</taxon>
        <taxon>Gammaproteobacteria</taxon>
        <taxon>Lysobacterales</taxon>
        <taxon>Lysobacteraceae</taxon>
        <taxon>Xylella</taxon>
    </lineage>
</organism>
<dbReference type="Pfam" id="PF00593">
    <property type="entry name" value="TonB_dep_Rec_b-barrel"/>
    <property type="match status" value="1"/>
</dbReference>
<evidence type="ECO:0000256" key="6">
    <source>
        <dbReference type="ARBA" id="ARBA00022692"/>
    </source>
</evidence>
<evidence type="ECO:0000256" key="12">
    <source>
        <dbReference type="ARBA" id="ARBA00023170"/>
    </source>
</evidence>
<dbReference type="AlphaFoldDB" id="Q87BA6"/>
<keyword evidence="12 18" id="KW-0675">Receptor</keyword>
<keyword evidence="10 15" id="KW-0798">TonB box</keyword>
<evidence type="ECO:0000256" key="7">
    <source>
        <dbReference type="ARBA" id="ARBA00022729"/>
    </source>
</evidence>